<dbReference type="EMBL" id="CAJOBH010157137">
    <property type="protein sequence ID" value="CAF4866259.1"/>
    <property type="molecule type" value="Genomic_DNA"/>
</dbReference>
<name>A0A8S3BYT1_9BILA</name>
<sequence length="54" mass="6026">QDADGWCPIHAAAFWCQQPTLTQLIEAGADIYEKIPDGRSAVDLCEDPDIRSYM</sequence>
<reference evidence="2" key="1">
    <citation type="submission" date="2021-02" db="EMBL/GenBank/DDBJ databases">
        <authorList>
            <person name="Nowell W R."/>
        </authorList>
    </citation>
    <scope>NUCLEOTIDE SEQUENCE</scope>
</reference>
<dbReference type="SUPFAM" id="SSF48403">
    <property type="entry name" value="Ankyrin repeat"/>
    <property type="match status" value="1"/>
</dbReference>
<dbReference type="EMBL" id="CAJOBH010159954">
    <property type="protein sequence ID" value="CAF4875173.1"/>
    <property type="molecule type" value="Genomic_DNA"/>
</dbReference>
<accession>A0A8S3BYT1</accession>
<dbReference type="Proteomes" id="UP000681720">
    <property type="component" value="Unassembled WGS sequence"/>
</dbReference>
<evidence type="ECO:0000313" key="5">
    <source>
        <dbReference type="EMBL" id="CAF5046130.1"/>
    </source>
</evidence>
<dbReference type="EMBL" id="CAJOBJ010227045">
    <property type="protein sequence ID" value="CAF5046130.1"/>
    <property type="molecule type" value="Genomic_DNA"/>
</dbReference>
<keyword evidence="1" id="KW-0677">Repeat</keyword>
<dbReference type="AlphaFoldDB" id="A0A8S3BYT1"/>
<dbReference type="InterPro" id="IPR051226">
    <property type="entry name" value="PP1_Regulatory_Subunit"/>
</dbReference>
<evidence type="ECO:0000313" key="6">
    <source>
        <dbReference type="Proteomes" id="UP000681967"/>
    </source>
</evidence>
<dbReference type="Gene3D" id="1.25.40.20">
    <property type="entry name" value="Ankyrin repeat-containing domain"/>
    <property type="match status" value="1"/>
</dbReference>
<feature type="non-terminal residue" evidence="2">
    <location>
        <position position="54"/>
    </location>
</feature>
<dbReference type="Proteomes" id="UP000681967">
    <property type="component" value="Unassembled WGS sequence"/>
</dbReference>
<evidence type="ECO:0000256" key="1">
    <source>
        <dbReference type="ARBA" id="ARBA00022737"/>
    </source>
</evidence>
<dbReference type="GO" id="GO:0005737">
    <property type="term" value="C:cytoplasm"/>
    <property type="evidence" value="ECO:0007669"/>
    <property type="project" value="TreeGrafter"/>
</dbReference>
<evidence type="ECO:0000313" key="2">
    <source>
        <dbReference type="EMBL" id="CAF4866259.1"/>
    </source>
</evidence>
<comment type="caution">
    <text evidence="2">The sequence shown here is derived from an EMBL/GenBank/DDBJ whole genome shotgun (WGS) entry which is preliminary data.</text>
</comment>
<dbReference type="PANTHER" id="PTHR24179">
    <property type="entry name" value="PROTEIN PHOSPHATASE 1 REGULATORY SUBUNIT 12"/>
    <property type="match status" value="1"/>
</dbReference>
<gene>
    <name evidence="2" type="ORF">BYL167_LOCUS50772</name>
    <name evidence="3" type="ORF">BYL167_LOCUS51123</name>
    <name evidence="4" type="ORF">GIL414_LOCUS59243</name>
    <name evidence="5" type="ORF">GIL414_LOCUS59703</name>
</gene>
<dbReference type="GO" id="GO:0019208">
    <property type="term" value="F:phosphatase regulator activity"/>
    <property type="evidence" value="ECO:0007669"/>
    <property type="project" value="TreeGrafter"/>
</dbReference>
<dbReference type="PANTHER" id="PTHR24179:SF29">
    <property type="entry name" value="LD46604P"/>
    <property type="match status" value="1"/>
</dbReference>
<protein>
    <submittedName>
        <fullName evidence="2">Uncharacterized protein</fullName>
    </submittedName>
</protein>
<dbReference type="GO" id="GO:0004857">
    <property type="term" value="F:enzyme inhibitor activity"/>
    <property type="evidence" value="ECO:0007669"/>
    <property type="project" value="TreeGrafter"/>
</dbReference>
<dbReference type="EMBL" id="CAJOBJ010223198">
    <property type="protein sequence ID" value="CAF5037633.1"/>
    <property type="molecule type" value="Genomic_DNA"/>
</dbReference>
<dbReference type="InterPro" id="IPR036770">
    <property type="entry name" value="Ankyrin_rpt-contain_sf"/>
</dbReference>
<proteinExistence type="predicted"/>
<feature type="non-terminal residue" evidence="2">
    <location>
        <position position="1"/>
    </location>
</feature>
<evidence type="ECO:0000313" key="4">
    <source>
        <dbReference type="EMBL" id="CAF5037633.1"/>
    </source>
</evidence>
<evidence type="ECO:0000313" key="3">
    <source>
        <dbReference type="EMBL" id="CAF4875173.1"/>
    </source>
</evidence>
<organism evidence="2 6">
    <name type="scientific">Rotaria magnacalcarata</name>
    <dbReference type="NCBI Taxonomy" id="392030"/>
    <lineage>
        <taxon>Eukaryota</taxon>
        <taxon>Metazoa</taxon>
        <taxon>Spiralia</taxon>
        <taxon>Gnathifera</taxon>
        <taxon>Rotifera</taxon>
        <taxon>Eurotatoria</taxon>
        <taxon>Bdelloidea</taxon>
        <taxon>Philodinida</taxon>
        <taxon>Philodinidae</taxon>
        <taxon>Rotaria</taxon>
    </lineage>
</organism>